<dbReference type="Pfam" id="PF07586">
    <property type="entry name" value="HXXSHH"/>
    <property type="match status" value="1"/>
</dbReference>
<feature type="compositionally biased region" description="Basic and acidic residues" evidence="1">
    <location>
        <begin position="264"/>
        <end position="273"/>
    </location>
</feature>
<dbReference type="KEGG" id="peh:Spb1_24040"/>
<gene>
    <name evidence="2" type="ORF">Spb1_24040</name>
</gene>
<dbReference type="InterPro" id="IPR011447">
    <property type="entry name" value="DUF1552"/>
</dbReference>
<keyword evidence="3" id="KW-1185">Reference proteome</keyword>
<dbReference type="InterPro" id="IPR006311">
    <property type="entry name" value="TAT_signal"/>
</dbReference>
<dbReference type="PROSITE" id="PS51318">
    <property type="entry name" value="TAT"/>
    <property type="match status" value="1"/>
</dbReference>
<proteinExistence type="predicted"/>
<organism evidence="2 3">
    <name type="scientific">Planctopirus ephydatiae</name>
    <dbReference type="NCBI Taxonomy" id="2528019"/>
    <lineage>
        <taxon>Bacteria</taxon>
        <taxon>Pseudomonadati</taxon>
        <taxon>Planctomycetota</taxon>
        <taxon>Planctomycetia</taxon>
        <taxon>Planctomycetales</taxon>
        <taxon>Planctomycetaceae</taxon>
        <taxon>Planctopirus</taxon>
    </lineage>
</organism>
<evidence type="ECO:0000313" key="2">
    <source>
        <dbReference type="EMBL" id="QDV30470.1"/>
    </source>
</evidence>
<dbReference type="OrthoDB" id="9146593at2"/>
<accession>A0A518GPC3</accession>
<dbReference type="Proteomes" id="UP000315349">
    <property type="component" value="Chromosome"/>
</dbReference>
<feature type="region of interest" description="Disordered" evidence="1">
    <location>
        <begin position="264"/>
        <end position="287"/>
    </location>
</feature>
<dbReference type="RefSeq" id="WP_145299896.1">
    <property type="nucleotide sequence ID" value="NZ_CP036299.1"/>
</dbReference>
<sequence length="486" mass="53157">MVFPHASVSRRSFLRGAGVIAALPFLESIAPQVVRAGSMTPVRPPVRLGIYTVAGGTVIESWVPKETGDLGKLPSILRPLQDHKDDLLILSNLSQSGNSDGKVNAHEHCAYLHLTGVDKVGKTDGKPFAGISLDQRAAELVGNGSLMSSLRFGYSGGETSYFFDRSGRSLPVERDPRLAFDSMFKGRQLVAPNWSRRLGQAGSTGLNTPEMRTYERLVVDLILEDAKSLQGQLGRTDQAKLKEYLDAVDSIERRVQRLQERIAQEAEDLKDPGPSRPNAPRQMPADRNASQKMVQLVGRNPAVHADYIRLMIDLMILAFQTDTTRVCSLGIGSDEALFPGVVTVGYEHHAHTLEHHGNAARVEDADPVAREGCRQIHAWYTQLFAEAVAKMKSIDEGGTSLLDNTLLLYTSYMADGGHGRRNYPALLAGKAGGTLKTGRHISYQKDTPVSNLYTEILARFGDQSGTFGNNRTSPKQAYDGRLPNLI</sequence>
<reference evidence="2 3" key="1">
    <citation type="submission" date="2019-02" db="EMBL/GenBank/DDBJ databases">
        <title>Deep-cultivation of Planctomycetes and their phenomic and genomic characterization uncovers novel biology.</title>
        <authorList>
            <person name="Wiegand S."/>
            <person name="Jogler M."/>
            <person name="Boedeker C."/>
            <person name="Pinto D."/>
            <person name="Vollmers J."/>
            <person name="Rivas-Marin E."/>
            <person name="Kohn T."/>
            <person name="Peeters S.H."/>
            <person name="Heuer A."/>
            <person name="Rast P."/>
            <person name="Oberbeckmann S."/>
            <person name="Bunk B."/>
            <person name="Jeske O."/>
            <person name="Meyerdierks A."/>
            <person name="Storesund J.E."/>
            <person name="Kallscheuer N."/>
            <person name="Luecker S."/>
            <person name="Lage O.M."/>
            <person name="Pohl T."/>
            <person name="Merkel B.J."/>
            <person name="Hornburger P."/>
            <person name="Mueller R.-W."/>
            <person name="Bruemmer F."/>
            <person name="Labrenz M."/>
            <person name="Spormann A.M."/>
            <person name="Op den Camp H."/>
            <person name="Overmann J."/>
            <person name="Amann R."/>
            <person name="Jetten M.S.M."/>
            <person name="Mascher T."/>
            <person name="Medema M.H."/>
            <person name="Devos D.P."/>
            <person name="Kaster A.-K."/>
            <person name="Ovreas L."/>
            <person name="Rohde M."/>
            <person name="Galperin M.Y."/>
            <person name="Jogler C."/>
        </authorList>
    </citation>
    <scope>NUCLEOTIDE SEQUENCE [LARGE SCALE GENOMIC DNA]</scope>
    <source>
        <strain evidence="2 3">Spb1</strain>
    </source>
</reference>
<evidence type="ECO:0008006" key="4">
    <source>
        <dbReference type="Google" id="ProtNLM"/>
    </source>
</evidence>
<dbReference type="EMBL" id="CP036299">
    <property type="protein sequence ID" value="QDV30470.1"/>
    <property type="molecule type" value="Genomic_DNA"/>
</dbReference>
<name>A0A518GPC3_9PLAN</name>
<dbReference type="AlphaFoldDB" id="A0A518GPC3"/>
<evidence type="ECO:0000313" key="3">
    <source>
        <dbReference type="Proteomes" id="UP000315349"/>
    </source>
</evidence>
<evidence type="ECO:0000256" key="1">
    <source>
        <dbReference type="SAM" id="MobiDB-lite"/>
    </source>
</evidence>
<protein>
    <recommendedName>
        <fullName evidence="4">DUF1552 domain-containing protein</fullName>
    </recommendedName>
</protein>